<dbReference type="Gene3D" id="3.30.565.10">
    <property type="entry name" value="Histidine kinase-like ATPase, C-terminal domain"/>
    <property type="match status" value="1"/>
</dbReference>
<comment type="catalytic activity">
    <reaction evidence="1">
        <text>ATP + protein L-histidine = ADP + protein N-phospho-L-histidine.</text>
        <dbReference type="EC" id="2.7.13.3"/>
    </reaction>
</comment>
<feature type="region of interest" description="Disordered" evidence="10">
    <location>
        <begin position="399"/>
        <end position="421"/>
    </location>
</feature>
<feature type="compositionally biased region" description="Basic and acidic residues" evidence="10">
    <location>
        <begin position="411"/>
        <end position="421"/>
    </location>
</feature>
<evidence type="ECO:0000313" key="15">
    <source>
        <dbReference type="Proteomes" id="UP000263094"/>
    </source>
</evidence>
<organism evidence="14 15">
    <name type="scientific">Streptomyces triticagri</name>
    <dbReference type="NCBI Taxonomy" id="2293568"/>
    <lineage>
        <taxon>Bacteria</taxon>
        <taxon>Bacillati</taxon>
        <taxon>Actinomycetota</taxon>
        <taxon>Actinomycetes</taxon>
        <taxon>Kitasatosporales</taxon>
        <taxon>Streptomycetaceae</taxon>
        <taxon>Streptomyces</taxon>
    </lineage>
</organism>
<keyword evidence="9" id="KW-0175">Coiled coil</keyword>
<evidence type="ECO:0000256" key="7">
    <source>
        <dbReference type="ARBA" id="ARBA00022840"/>
    </source>
</evidence>
<dbReference type="Proteomes" id="UP000263094">
    <property type="component" value="Unassembled WGS sequence"/>
</dbReference>
<accession>A0A372LVT0</accession>
<feature type="transmembrane region" description="Helical" evidence="11">
    <location>
        <begin position="106"/>
        <end position="124"/>
    </location>
</feature>
<feature type="domain" description="Signal transduction histidine kinase subgroup 3 dimerisation and phosphoacceptor" evidence="12">
    <location>
        <begin position="193"/>
        <end position="261"/>
    </location>
</feature>
<keyword evidence="5" id="KW-0547">Nucleotide-binding</keyword>
<evidence type="ECO:0000256" key="8">
    <source>
        <dbReference type="ARBA" id="ARBA00023012"/>
    </source>
</evidence>
<feature type="coiled-coil region" evidence="9">
    <location>
        <begin position="163"/>
        <end position="196"/>
    </location>
</feature>
<dbReference type="CDD" id="cd16917">
    <property type="entry name" value="HATPase_UhpB-NarQ-NarX-like"/>
    <property type="match status" value="1"/>
</dbReference>
<dbReference type="PANTHER" id="PTHR24421:SF10">
    <property type="entry name" value="NITRATE_NITRITE SENSOR PROTEIN NARQ"/>
    <property type="match status" value="1"/>
</dbReference>
<keyword evidence="11" id="KW-0472">Membrane</keyword>
<dbReference type="AlphaFoldDB" id="A0A372LVT0"/>
<dbReference type="InterPro" id="IPR055558">
    <property type="entry name" value="DUF7134"/>
</dbReference>
<keyword evidence="11" id="KW-1133">Transmembrane helix</keyword>
<evidence type="ECO:0000256" key="11">
    <source>
        <dbReference type="SAM" id="Phobius"/>
    </source>
</evidence>
<feature type="transmembrane region" description="Helical" evidence="11">
    <location>
        <begin position="37"/>
        <end position="54"/>
    </location>
</feature>
<reference evidence="14 15" key="1">
    <citation type="submission" date="2018-08" db="EMBL/GenBank/DDBJ databases">
        <title>Isolation, diversity and antifungal activity of Actinobacteria from wheat.</title>
        <authorList>
            <person name="Han C."/>
        </authorList>
    </citation>
    <scope>NUCLEOTIDE SEQUENCE [LARGE SCALE GENOMIC DNA]</scope>
    <source>
        <strain evidence="14 15">NEAU-YY421</strain>
    </source>
</reference>
<dbReference type="PANTHER" id="PTHR24421">
    <property type="entry name" value="NITRATE/NITRITE SENSOR PROTEIN NARX-RELATED"/>
    <property type="match status" value="1"/>
</dbReference>
<dbReference type="OrthoDB" id="227596at2"/>
<dbReference type="SUPFAM" id="SSF55874">
    <property type="entry name" value="ATPase domain of HSP90 chaperone/DNA topoisomerase II/histidine kinase"/>
    <property type="match status" value="1"/>
</dbReference>
<dbReference type="GO" id="GO:0016020">
    <property type="term" value="C:membrane"/>
    <property type="evidence" value="ECO:0007669"/>
    <property type="project" value="InterPro"/>
</dbReference>
<feature type="transmembrane region" description="Helical" evidence="11">
    <location>
        <begin position="83"/>
        <end position="99"/>
    </location>
</feature>
<keyword evidence="11" id="KW-0812">Transmembrane</keyword>
<keyword evidence="8" id="KW-0902">Two-component regulatory system</keyword>
<proteinExistence type="predicted"/>
<gene>
    <name evidence="14" type="ORF">DY218_31025</name>
</gene>
<evidence type="ECO:0000313" key="14">
    <source>
        <dbReference type="EMBL" id="RFU82782.1"/>
    </source>
</evidence>
<dbReference type="GO" id="GO:0005524">
    <property type="term" value="F:ATP binding"/>
    <property type="evidence" value="ECO:0007669"/>
    <property type="project" value="UniProtKB-KW"/>
</dbReference>
<keyword evidence="4" id="KW-0808">Transferase</keyword>
<feature type="transmembrane region" description="Helical" evidence="11">
    <location>
        <begin position="12"/>
        <end position="31"/>
    </location>
</feature>
<evidence type="ECO:0000259" key="13">
    <source>
        <dbReference type="Pfam" id="PF23539"/>
    </source>
</evidence>
<dbReference type="GO" id="GO:0000155">
    <property type="term" value="F:phosphorelay sensor kinase activity"/>
    <property type="evidence" value="ECO:0007669"/>
    <property type="project" value="InterPro"/>
</dbReference>
<dbReference type="GO" id="GO:0046983">
    <property type="term" value="F:protein dimerization activity"/>
    <property type="evidence" value="ECO:0007669"/>
    <property type="project" value="InterPro"/>
</dbReference>
<dbReference type="EC" id="2.7.13.3" evidence="2"/>
<evidence type="ECO:0000256" key="5">
    <source>
        <dbReference type="ARBA" id="ARBA00022741"/>
    </source>
</evidence>
<dbReference type="InterPro" id="IPR036890">
    <property type="entry name" value="HATPase_C_sf"/>
</dbReference>
<feature type="domain" description="DUF7134" evidence="13">
    <location>
        <begin position="16"/>
        <end position="150"/>
    </location>
</feature>
<dbReference type="InterPro" id="IPR011712">
    <property type="entry name" value="Sig_transdc_His_kin_sub3_dim/P"/>
</dbReference>
<dbReference type="Pfam" id="PF07730">
    <property type="entry name" value="HisKA_3"/>
    <property type="match status" value="1"/>
</dbReference>
<protein>
    <recommendedName>
        <fullName evidence="2">histidine kinase</fullName>
        <ecNumber evidence="2">2.7.13.3</ecNumber>
    </recommendedName>
</protein>
<evidence type="ECO:0000256" key="6">
    <source>
        <dbReference type="ARBA" id="ARBA00022777"/>
    </source>
</evidence>
<sequence>MTGGQPRTAWYGRRSDVLLAVGLLCFAWLGLALQQEALEAGTVALVLLIVAPLLVRHRWPLGALAVCLAASGAYHLLNYPHEAVLLPLVVVLYTVAAAGSRTRSLVVAAGTVAVTALGMAVSGVDSPVEAFGVIGWIAFAVALGEVTRARSVVHAATADRAVRAEREREAESALRRAETAQRAAEARRQIAEERLRIARDLHDVLAHNMAVINAQSSVVSHLDESSAEPPPGALSSAMRTIAETSRTAMSELRATLDVLRGHGAAADPADEPSVLPSLARPDGLVESARAAGVDVTLHTTGAPRDLAHAVDVTAYRIVQESLTNVARHAAGAPARVTLAYLPDALRLTVRNGEGERAGEGGTGSSADVPERADSYGILGMTERAEAIGGHLTAGPLPEGGFEVVADLPAPEGDRPGRAKSR</sequence>
<evidence type="ECO:0000256" key="1">
    <source>
        <dbReference type="ARBA" id="ARBA00000085"/>
    </source>
</evidence>
<dbReference type="RefSeq" id="WP_128559477.1">
    <property type="nucleotide sequence ID" value="NZ_QUAK01000232.1"/>
</dbReference>
<keyword evidence="6 14" id="KW-0418">Kinase</keyword>
<feature type="transmembrane region" description="Helical" evidence="11">
    <location>
        <begin position="61"/>
        <end position="77"/>
    </location>
</feature>
<keyword evidence="15" id="KW-1185">Reference proteome</keyword>
<evidence type="ECO:0000256" key="2">
    <source>
        <dbReference type="ARBA" id="ARBA00012438"/>
    </source>
</evidence>
<feature type="region of interest" description="Disordered" evidence="10">
    <location>
        <begin position="351"/>
        <end position="370"/>
    </location>
</feature>
<keyword evidence="7" id="KW-0067">ATP-binding</keyword>
<evidence type="ECO:0000256" key="4">
    <source>
        <dbReference type="ARBA" id="ARBA00022679"/>
    </source>
</evidence>
<evidence type="ECO:0000259" key="12">
    <source>
        <dbReference type="Pfam" id="PF07730"/>
    </source>
</evidence>
<dbReference type="InterPro" id="IPR050482">
    <property type="entry name" value="Sensor_HK_TwoCompSys"/>
</dbReference>
<name>A0A372LVT0_9ACTN</name>
<dbReference type="Gene3D" id="1.20.5.1930">
    <property type="match status" value="1"/>
</dbReference>
<comment type="caution">
    <text evidence="14">The sequence shown here is derived from an EMBL/GenBank/DDBJ whole genome shotgun (WGS) entry which is preliminary data.</text>
</comment>
<dbReference type="EMBL" id="QUAK01000232">
    <property type="protein sequence ID" value="RFU82782.1"/>
    <property type="molecule type" value="Genomic_DNA"/>
</dbReference>
<dbReference type="Pfam" id="PF23539">
    <property type="entry name" value="DUF7134"/>
    <property type="match status" value="1"/>
</dbReference>
<evidence type="ECO:0000256" key="9">
    <source>
        <dbReference type="SAM" id="Coils"/>
    </source>
</evidence>
<evidence type="ECO:0000256" key="10">
    <source>
        <dbReference type="SAM" id="MobiDB-lite"/>
    </source>
</evidence>
<keyword evidence="3" id="KW-0597">Phosphoprotein</keyword>
<evidence type="ECO:0000256" key="3">
    <source>
        <dbReference type="ARBA" id="ARBA00022553"/>
    </source>
</evidence>